<proteinExistence type="predicted"/>
<gene>
    <name evidence="1" type="ORF">METZ01_LOCUS199352</name>
</gene>
<protein>
    <submittedName>
        <fullName evidence="1">Uncharacterized protein</fullName>
    </submittedName>
</protein>
<evidence type="ECO:0000313" key="1">
    <source>
        <dbReference type="EMBL" id="SVB46498.1"/>
    </source>
</evidence>
<dbReference type="EMBL" id="UINC01043042">
    <property type="protein sequence ID" value="SVB46498.1"/>
    <property type="molecule type" value="Genomic_DNA"/>
</dbReference>
<reference evidence="1" key="1">
    <citation type="submission" date="2018-05" db="EMBL/GenBank/DDBJ databases">
        <authorList>
            <person name="Lanie J.A."/>
            <person name="Ng W.-L."/>
            <person name="Kazmierczak K.M."/>
            <person name="Andrzejewski T.M."/>
            <person name="Davidsen T.M."/>
            <person name="Wayne K.J."/>
            <person name="Tettelin H."/>
            <person name="Glass J.I."/>
            <person name="Rusch D."/>
            <person name="Podicherti R."/>
            <person name="Tsui H.-C.T."/>
            <person name="Winkler M.E."/>
        </authorList>
    </citation>
    <scope>NUCLEOTIDE SEQUENCE</scope>
</reference>
<sequence>AETINIPQEKANPKKTWGSSKNLLVSGYMTAIIKPMQATITVSLLVQNKREAENPTKIKNRVIASNPFTWPVTNGLFLVLSTFPSKSLSKKSLITHPAERIKKVPIQKMITSPRVGEPSFKIMKALRVGQRRRKVPMGFSSRMSFPNPISLSVIPAFLF</sequence>
<accession>A0A382E739</accession>
<organism evidence="1">
    <name type="scientific">marine metagenome</name>
    <dbReference type="NCBI Taxonomy" id="408172"/>
    <lineage>
        <taxon>unclassified sequences</taxon>
        <taxon>metagenomes</taxon>
        <taxon>ecological metagenomes</taxon>
    </lineage>
</organism>
<name>A0A382E739_9ZZZZ</name>
<feature type="non-terminal residue" evidence="1">
    <location>
        <position position="1"/>
    </location>
</feature>
<dbReference type="AlphaFoldDB" id="A0A382E739"/>